<reference evidence="1" key="1">
    <citation type="submission" date="2018-05" db="EMBL/GenBank/DDBJ databases">
        <authorList>
            <person name="Lanie J.A."/>
            <person name="Ng W.-L."/>
            <person name="Kazmierczak K.M."/>
            <person name="Andrzejewski T.M."/>
            <person name="Davidsen T.M."/>
            <person name="Wayne K.J."/>
            <person name="Tettelin H."/>
            <person name="Glass J.I."/>
            <person name="Rusch D."/>
            <person name="Podicherti R."/>
            <person name="Tsui H.-C.T."/>
            <person name="Winkler M.E."/>
        </authorList>
    </citation>
    <scope>NUCLEOTIDE SEQUENCE</scope>
</reference>
<evidence type="ECO:0000313" key="1">
    <source>
        <dbReference type="EMBL" id="SVE16553.1"/>
    </source>
</evidence>
<gene>
    <name evidence="1" type="ORF">METZ01_LOCUS469407</name>
</gene>
<protein>
    <submittedName>
        <fullName evidence="1">Uncharacterized protein</fullName>
    </submittedName>
</protein>
<organism evidence="1">
    <name type="scientific">marine metagenome</name>
    <dbReference type="NCBI Taxonomy" id="408172"/>
    <lineage>
        <taxon>unclassified sequences</taxon>
        <taxon>metagenomes</taxon>
        <taxon>ecological metagenomes</taxon>
    </lineage>
</organism>
<name>A0A383B9Q5_9ZZZZ</name>
<dbReference type="AlphaFoldDB" id="A0A383B9Q5"/>
<dbReference type="EMBL" id="UINC01198549">
    <property type="protein sequence ID" value="SVE16553.1"/>
    <property type="molecule type" value="Genomic_DNA"/>
</dbReference>
<proteinExistence type="predicted"/>
<sequence length="24" mass="2502">MSNSSFPTKSDSGAYPILGVQAML</sequence>
<accession>A0A383B9Q5</accession>